<evidence type="ECO:0000313" key="2">
    <source>
        <dbReference type="EnsemblPlants" id="KQJ91896"/>
    </source>
</evidence>
<keyword evidence="3" id="KW-1185">Reference proteome</keyword>
<accession>A0A0Q3J0N3</accession>
<evidence type="ECO:0000313" key="3">
    <source>
        <dbReference type="Proteomes" id="UP000008810"/>
    </source>
</evidence>
<dbReference type="EnsemblPlants" id="KQJ91896">
    <property type="protein sequence ID" value="KQJ91896"/>
    <property type="gene ID" value="BRADI_4g40391v3"/>
</dbReference>
<dbReference type="AlphaFoldDB" id="A0A0Q3J0N3"/>
<dbReference type="EMBL" id="CM000883">
    <property type="protein sequence ID" value="KQJ91896.1"/>
    <property type="molecule type" value="Genomic_DNA"/>
</dbReference>
<reference evidence="2" key="3">
    <citation type="submission" date="2018-08" db="UniProtKB">
        <authorList>
            <consortium name="EnsemblPlants"/>
        </authorList>
    </citation>
    <scope>IDENTIFICATION</scope>
    <source>
        <strain evidence="2">cv. Bd21</strain>
    </source>
</reference>
<dbReference type="InParanoid" id="A0A0Q3J0N3"/>
<reference evidence="1" key="2">
    <citation type="submission" date="2017-06" db="EMBL/GenBank/DDBJ databases">
        <title>WGS assembly of Brachypodium distachyon.</title>
        <authorList>
            <consortium name="The International Brachypodium Initiative"/>
            <person name="Lucas S."/>
            <person name="Harmon-Smith M."/>
            <person name="Lail K."/>
            <person name="Tice H."/>
            <person name="Grimwood J."/>
            <person name="Bruce D."/>
            <person name="Barry K."/>
            <person name="Shu S."/>
            <person name="Lindquist E."/>
            <person name="Wang M."/>
            <person name="Pitluck S."/>
            <person name="Vogel J.P."/>
            <person name="Garvin D.F."/>
            <person name="Mockler T.C."/>
            <person name="Schmutz J."/>
            <person name="Rokhsar D."/>
            <person name="Bevan M.W."/>
        </authorList>
    </citation>
    <scope>NUCLEOTIDE SEQUENCE</scope>
    <source>
        <strain evidence="1">Bd21</strain>
    </source>
</reference>
<dbReference type="Proteomes" id="UP000008810">
    <property type="component" value="Chromosome 4"/>
</dbReference>
<protein>
    <submittedName>
        <fullName evidence="1 2">Uncharacterized protein</fullName>
    </submittedName>
</protein>
<dbReference type="Gramene" id="KQJ91896">
    <property type="protein sequence ID" value="KQJ91896"/>
    <property type="gene ID" value="BRADI_4g40391v3"/>
</dbReference>
<gene>
    <name evidence="1" type="ORF">BRADI_4g40391v3</name>
</gene>
<sequence>MRSHGVSSTNASTTLLRARHATPRHSCTAAASTRTTAVQCALFSLVLRRRPCVTLTNSGARAKRRAAGQRELCSPAAACARVGGFTPLLINRAPRYLMGQLQIRSRWTARSLMIFLMARLERLLHVLFCFLPRVEVIEL</sequence>
<proteinExistence type="predicted"/>
<organism evidence="1">
    <name type="scientific">Brachypodium distachyon</name>
    <name type="common">Purple false brome</name>
    <name type="synonym">Trachynia distachya</name>
    <dbReference type="NCBI Taxonomy" id="15368"/>
    <lineage>
        <taxon>Eukaryota</taxon>
        <taxon>Viridiplantae</taxon>
        <taxon>Streptophyta</taxon>
        <taxon>Embryophyta</taxon>
        <taxon>Tracheophyta</taxon>
        <taxon>Spermatophyta</taxon>
        <taxon>Magnoliopsida</taxon>
        <taxon>Liliopsida</taxon>
        <taxon>Poales</taxon>
        <taxon>Poaceae</taxon>
        <taxon>BOP clade</taxon>
        <taxon>Pooideae</taxon>
        <taxon>Stipodae</taxon>
        <taxon>Brachypodieae</taxon>
        <taxon>Brachypodium</taxon>
    </lineage>
</organism>
<name>A0A0Q3J0N3_BRADI</name>
<reference evidence="1 2" key="1">
    <citation type="journal article" date="2010" name="Nature">
        <title>Genome sequencing and analysis of the model grass Brachypodium distachyon.</title>
        <authorList>
            <consortium name="International Brachypodium Initiative"/>
        </authorList>
    </citation>
    <scope>NUCLEOTIDE SEQUENCE [LARGE SCALE GENOMIC DNA]</scope>
    <source>
        <strain evidence="1 2">Bd21</strain>
    </source>
</reference>
<evidence type="ECO:0000313" key="1">
    <source>
        <dbReference type="EMBL" id="KQJ91896.1"/>
    </source>
</evidence>